<comment type="similarity">
    <text evidence="2 3">Belongs to the glutamine synthetase family.</text>
</comment>
<keyword evidence="1" id="KW-0436">Ligase</keyword>
<evidence type="ECO:0000256" key="2">
    <source>
        <dbReference type="PROSITE-ProRule" id="PRU01331"/>
    </source>
</evidence>
<accession>A0A6J5AIU1</accession>
<reference evidence="5 6" key="1">
    <citation type="submission" date="2020-04" db="EMBL/GenBank/DDBJ databases">
        <authorList>
            <person name="De Canck E."/>
        </authorList>
    </citation>
    <scope>NUCLEOTIDE SEQUENCE [LARGE SCALE GENOMIC DNA]</scope>
    <source>
        <strain evidence="5 6">LMG 27174</strain>
    </source>
</reference>
<dbReference type="InterPro" id="IPR014746">
    <property type="entry name" value="Gln_synth/guanido_kin_cat_dom"/>
</dbReference>
<dbReference type="PANTHER" id="PTHR43785">
    <property type="entry name" value="GAMMA-GLUTAMYLPUTRESCINE SYNTHETASE"/>
    <property type="match status" value="1"/>
</dbReference>
<dbReference type="EMBL" id="CADIJZ010000006">
    <property type="protein sequence ID" value="CAB3671717.1"/>
    <property type="molecule type" value="Genomic_DNA"/>
</dbReference>
<dbReference type="RefSeq" id="WP_244201147.1">
    <property type="nucleotide sequence ID" value="NZ_CADIJZ010000006.1"/>
</dbReference>
<dbReference type="SUPFAM" id="SSF55931">
    <property type="entry name" value="Glutamine synthetase/guanido kinase"/>
    <property type="match status" value="1"/>
</dbReference>
<dbReference type="Gene3D" id="3.30.590.10">
    <property type="entry name" value="Glutamine synthetase/guanido kinase, catalytic domain"/>
    <property type="match status" value="1"/>
</dbReference>
<gene>
    <name evidence="5" type="ORF">LMG27174_02190</name>
</gene>
<dbReference type="SMART" id="SM01230">
    <property type="entry name" value="Gln-synt_C"/>
    <property type="match status" value="1"/>
</dbReference>
<evidence type="ECO:0000259" key="4">
    <source>
        <dbReference type="PROSITE" id="PS51987"/>
    </source>
</evidence>
<dbReference type="AlphaFoldDB" id="A0A6J5AIU1"/>
<evidence type="ECO:0000313" key="5">
    <source>
        <dbReference type="EMBL" id="CAB3671717.1"/>
    </source>
</evidence>
<sequence>MTAFVAGRAIGHATYLGCYGTAGSVASILRAPLEKNGKAFVPHLHIKRLNLMHLYRGGLLKYSEDITLFLVPHINSHKRFHLGTFVPTRVAWRHDNRTVGFRLRGEGSDAVRVKCRVGGADLNPYIAFAALIAAGLSTGLCQHCFV</sequence>
<evidence type="ECO:0000313" key="6">
    <source>
        <dbReference type="Proteomes" id="UP000494205"/>
    </source>
</evidence>
<dbReference type="Pfam" id="PF00120">
    <property type="entry name" value="Gln-synt_C"/>
    <property type="match status" value="1"/>
</dbReference>
<dbReference type="GO" id="GO:0004356">
    <property type="term" value="F:glutamine synthetase activity"/>
    <property type="evidence" value="ECO:0007669"/>
    <property type="project" value="InterPro"/>
</dbReference>
<protein>
    <recommendedName>
        <fullName evidence="4">GS catalytic domain-containing protein</fullName>
    </recommendedName>
</protein>
<evidence type="ECO:0000256" key="1">
    <source>
        <dbReference type="ARBA" id="ARBA00022598"/>
    </source>
</evidence>
<feature type="domain" description="GS catalytic" evidence="4">
    <location>
        <begin position="1"/>
        <end position="146"/>
    </location>
</feature>
<organism evidence="5 6">
    <name type="scientific">Paraburkholderia rhynchosiae</name>
    <dbReference type="NCBI Taxonomy" id="487049"/>
    <lineage>
        <taxon>Bacteria</taxon>
        <taxon>Pseudomonadati</taxon>
        <taxon>Pseudomonadota</taxon>
        <taxon>Betaproteobacteria</taxon>
        <taxon>Burkholderiales</taxon>
        <taxon>Burkholderiaceae</taxon>
        <taxon>Paraburkholderia</taxon>
    </lineage>
</organism>
<proteinExistence type="inferred from homology"/>
<name>A0A6J5AIU1_9BURK</name>
<evidence type="ECO:0000256" key="3">
    <source>
        <dbReference type="RuleBase" id="RU000384"/>
    </source>
</evidence>
<dbReference type="InterPro" id="IPR008146">
    <property type="entry name" value="Gln_synth_cat_dom"/>
</dbReference>
<dbReference type="PROSITE" id="PS51987">
    <property type="entry name" value="GS_CATALYTIC"/>
    <property type="match status" value="1"/>
</dbReference>
<dbReference type="PANTHER" id="PTHR43785:SF12">
    <property type="entry name" value="TYPE-1 GLUTAMINE SYNTHETASE 2"/>
    <property type="match status" value="1"/>
</dbReference>
<dbReference type="Proteomes" id="UP000494205">
    <property type="component" value="Unassembled WGS sequence"/>
</dbReference>